<feature type="compositionally biased region" description="Basic and acidic residues" evidence="1">
    <location>
        <begin position="1"/>
        <end position="20"/>
    </location>
</feature>
<dbReference type="EMBL" id="DF846903">
    <property type="protein sequence ID" value="GAT51107.1"/>
    <property type="molecule type" value="Genomic_DNA"/>
</dbReference>
<accession>A0ABQ0LJ28</accession>
<evidence type="ECO:0000256" key="1">
    <source>
        <dbReference type="SAM" id="MobiDB-lite"/>
    </source>
</evidence>
<protein>
    <submittedName>
        <fullName evidence="2">Uncharacterized protein</fullName>
    </submittedName>
</protein>
<evidence type="ECO:0000313" key="2">
    <source>
        <dbReference type="EMBL" id="GAT51107.1"/>
    </source>
</evidence>
<gene>
    <name evidence="2" type="ORF">MCHLO_08277</name>
</gene>
<feature type="region of interest" description="Disordered" evidence="1">
    <location>
        <begin position="1"/>
        <end position="41"/>
    </location>
</feature>
<name>A0ABQ0LJ28_MYCCL</name>
<reference evidence="2" key="1">
    <citation type="submission" date="2014-09" db="EMBL/GenBank/DDBJ databases">
        <title>Genome sequence of the luminous mushroom Mycena chlorophos for searching fungal bioluminescence genes.</title>
        <authorList>
            <person name="Tanaka Y."/>
            <person name="Kasuga D."/>
            <person name="Oba Y."/>
            <person name="Hase S."/>
            <person name="Sato K."/>
            <person name="Oba Y."/>
            <person name="Sakakibara Y."/>
        </authorList>
    </citation>
    <scope>NUCLEOTIDE SEQUENCE</scope>
</reference>
<proteinExistence type="predicted"/>
<sequence>MATSPHDPECILRPGEKAGSREASSSFAPARLRPPKKKRRNWWESRPALVLRDGERKDRWEKRRAPASAPSCGGEKHEGWLMAGSGDPLHARRRRVPERFKGKAVLPVQ</sequence>
<dbReference type="Proteomes" id="UP000815677">
    <property type="component" value="Unassembled WGS sequence"/>
</dbReference>
<organism evidence="2 3">
    <name type="scientific">Mycena chlorophos</name>
    <name type="common">Agaric fungus</name>
    <name type="synonym">Agaricus chlorophos</name>
    <dbReference type="NCBI Taxonomy" id="658473"/>
    <lineage>
        <taxon>Eukaryota</taxon>
        <taxon>Fungi</taxon>
        <taxon>Dikarya</taxon>
        <taxon>Basidiomycota</taxon>
        <taxon>Agaricomycotina</taxon>
        <taxon>Agaricomycetes</taxon>
        <taxon>Agaricomycetidae</taxon>
        <taxon>Agaricales</taxon>
        <taxon>Marasmiineae</taxon>
        <taxon>Mycenaceae</taxon>
        <taxon>Mycena</taxon>
    </lineage>
</organism>
<keyword evidence="3" id="KW-1185">Reference proteome</keyword>
<evidence type="ECO:0000313" key="3">
    <source>
        <dbReference type="Proteomes" id="UP000815677"/>
    </source>
</evidence>
<feature type="region of interest" description="Disordered" evidence="1">
    <location>
        <begin position="54"/>
        <end position="109"/>
    </location>
</feature>
<feature type="compositionally biased region" description="Basic and acidic residues" evidence="1">
    <location>
        <begin position="54"/>
        <end position="64"/>
    </location>
</feature>